<dbReference type="Proteomes" id="UP001354989">
    <property type="component" value="Chromosome"/>
</dbReference>
<evidence type="ECO:0008006" key="3">
    <source>
        <dbReference type="Google" id="ProtNLM"/>
    </source>
</evidence>
<accession>A0ABM7VER2</accession>
<reference evidence="1 2" key="1">
    <citation type="submission" date="2021-12" db="EMBL/GenBank/DDBJ databases">
        <title>Genome sequencing of bacteria with rrn-lacking chromosome and rrn-plasmid.</title>
        <authorList>
            <person name="Anda M."/>
            <person name="Iwasaki W."/>
        </authorList>
    </citation>
    <scope>NUCLEOTIDE SEQUENCE [LARGE SCALE GENOMIC DNA]</scope>
    <source>
        <strain evidence="1 2">NBRC 101262</strain>
    </source>
</reference>
<organism evidence="1 2">
    <name type="scientific">Persicobacter psychrovividus</name>
    <dbReference type="NCBI Taxonomy" id="387638"/>
    <lineage>
        <taxon>Bacteria</taxon>
        <taxon>Pseudomonadati</taxon>
        <taxon>Bacteroidota</taxon>
        <taxon>Cytophagia</taxon>
        <taxon>Cytophagales</taxon>
        <taxon>Persicobacteraceae</taxon>
        <taxon>Persicobacter</taxon>
    </lineage>
</organism>
<keyword evidence="2" id="KW-1185">Reference proteome</keyword>
<dbReference type="EMBL" id="AP025292">
    <property type="protein sequence ID" value="BDC99330.1"/>
    <property type="molecule type" value="Genomic_DNA"/>
</dbReference>
<proteinExistence type="predicted"/>
<protein>
    <recommendedName>
        <fullName evidence="3">DUF4488 domain-containing protein</fullName>
    </recommendedName>
</protein>
<name>A0ABM7VER2_9BACT</name>
<evidence type="ECO:0000313" key="2">
    <source>
        <dbReference type="Proteomes" id="UP001354989"/>
    </source>
</evidence>
<sequence length="159" mass="18204">MKKLNLLLLIGFFGVIGLLAITAATHKKDHHPLAGSWELSEFRYGKDEALNELPEQLKYVKHITEEHFTWVSYSPTDGGVVGAGGGTYELNKDYYTEHIKFFQPAGSNLVGTSVKFKYELKKNQWKIWGYIHEIQIDPSSGKFTKVDSTYLEEVWHRLP</sequence>
<dbReference type="RefSeq" id="WP_332919143.1">
    <property type="nucleotide sequence ID" value="NZ_AP025292.1"/>
</dbReference>
<evidence type="ECO:0000313" key="1">
    <source>
        <dbReference type="EMBL" id="BDC99330.1"/>
    </source>
</evidence>
<gene>
    <name evidence="1" type="ORF">PEPS_16110</name>
</gene>
<dbReference type="Gene3D" id="2.40.128.490">
    <property type="entry name" value="Uncharacterised protein PF14869, DUF4488"/>
    <property type="match status" value="1"/>
</dbReference>